<evidence type="ECO:0000256" key="5">
    <source>
        <dbReference type="ARBA" id="ARBA00023237"/>
    </source>
</evidence>
<keyword evidence="5" id="KW-0998">Cell outer membrane</keyword>
<keyword evidence="6 9" id="KW-0449">Lipoprotein</keyword>
<gene>
    <name evidence="9" type="ORF">FZC43_08220</name>
</gene>
<evidence type="ECO:0000313" key="10">
    <source>
        <dbReference type="Proteomes" id="UP000681131"/>
    </source>
</evidence>
<dbReference type="EMBL" id="CP043424">
    <property type="protein sequence ID" value="QIW12985.1"/>
    <property type="molecule type" value="Genomic_DNA"/>
</dbReference>
<keyword evidence="2 8" id="KW-0732">Signal</keyword>
<dbReference type="PROSITE" id="PS51257">
    <property type="entry name" value="PROKAR_LIPOPROTEIN"/>
    <property type="match status" value="1"/>
</dbReference>
<sequence>MKKSLLLLAPLSIIALALSSCGQTGDLYLPKKEVVSSGSTIAASGSTIAKKDTVKVDNDPTSPVRSSDPQATELIDSGDGSGFQQNIMNSAGAGGPPV</sequence>
<organism evidence="9 10">
    <name type="scientific">Francisella adeliensis</name>
    <dbReference type="NCBI Taxonomy" id="2007306"/>
    <lineage>
        <taxon>Bacteria</taxon>
        <taxon>Pseudomonadati</taxon>
        <taxon>Pseudomonadota</taxon>
        <taxon>Gammaproteobacteria</taxon>
        <taxon>Thiotrichales</taxon>
        <taxon>Francisellaceae</taxon>
        <taxon>Francisella</taxon>
    </lineage>
</organism>
<evidence type="ECO:0000256" key="7">
    <source>
        <dbReference type="SAM" id="MobiDB-lite"/>
    </source>
</evidence>
<keyword evidence="10" id="KW-1185">Reference proteome</keyword>
<feature type="compositionally biased region" description="Polar residues" evidence="7">
    <location>
        <begin position="59"/>
        <end position="70"/>
    </location>
</feature>
<protein>
    <submittedName>
        <fullName evidence="9">Lipoprotein</fullName>
    </submittedName>
</protein>
<dbReference type="InterPro" id="IPR032831">
    <property type="entry name" value="LptM_cons"/>
</dbReference>
<evidence type="ECO:0000256" key="4">
    <source>
        <dbReference type="ARBA" id="ARBA00023139"/>
    </source>
</evidence>
<evidence type="ECO:0000256" key="6">
    <source>
        <dbReference type="ARBA" id="ARBA00023288"/>
    </source>
</evidence>
<accession>A0ABX6KH44</accession>
<feature type="region of interest" description="Disordered" evidence="7">
    <location>
        <begin position="52"/>
        <end position="98"/>
    </location>
</feature>
<evidence type="ECO:0000256" key="8">
    <source>
        <dbReference type="SAM" id="SignalP"/>
    </source>
</evidence>
<evidence type="ECO:0000256" key="1">
    <source>
        <dbReference type="ARBA" id="ARBA00004459"/>
    </source>
</evidence>
<evidence type="ECO:0000256" key="2">
    <source>
        <dbReference type="ARBA" id="ARBA00022729"/>
    </source>
</evidence>
<evidence type="ECO:0000313" key="9">
    <source>
        <dbReference type="EMBL" id="QIW12985.1"/>
    </source>
</evidence>
<feature type="chain" id="PRO_5046601637" evidence="8">
    <location>
        <begin position="23"/>
        <end position="98"/>
    </location>
</feature>
<comment type="subcellular location">
    <subcellularLocation>
        <location evidence="1">Cell outer membrane</location>
        <topology evidence="1">Lipid-anchor</topology>
    </subcellularLocation>
</comment>
<keyword evidence="3" id="KW-0472">Membrane</keyword>
<dbReference type="Pfam" id="PF13627">
    <property type="entry name" value="LptM_cons"/>
    <property type="match status" value="1"/>
</dbReference>
<evidence type="ECO:0000256" key="3">
    <source>
        <dbReference type="ARBA" id="ARBA00023136"/>
    </source>
</evidence>
<reference evidence="9 10" key="1">
    <citation type="submission" date="2019-08" db="EMBL/GenBank/DDBJ databases">
        <title>Complete genome sequences of Francisella adeliensis (FSC1325 and FSC1326).</title>
        <authorList>
            <person name="Ohrman C."/>
            <person name="Uneklint I."/>
            <person name="Vallesi A."/>
            <person name="Karlsson L."/>
            <person name="Sjodin A."/>
        </authorList>
    </citation>
    <scope>NUCLEOTIDE SEQUENCE [LARGE SCALE GENOMIC DNA]</scope>
    <source>
        <strain evidence="9 10">FSC1325</strain>
    </source>
</reference>
<proteinExistence type="predicted"/>
<keyword evidence="4" id="KW-0564">Palmitate</keyword>
<name>A0ABX6KH44_9GAMM</name>
<feature type="signal peptide" evidence="8">
    <location>
        <begin position="1"/>
        <end position="22"/>
    </location>
</feature>
<dbReference type="Proteomes" id="UP000681131">
    <property type="component" value="Chromosome"/>
</dbReference>
<dbReference type="NCBIfam" id="NF047847">
    <property type="entry name" value="SS_mature_LptM"/>
    <property type="match status" value="1"/>
</dbReference>